<dbReference type="Pfam" id="PF06747">
    <property type="entry name" value="CHCH"/>
    <property type="match status" value="1"/>
</dbReference>
<keyword evidence="7" id="KW-0811">Translocation</keyword>
<dbReference type="Proteomes" id="UP001521222">
    <property type="component" value="Unassembled WGS sequence"/>
</dbReference>
<feature type="compositionally biased region" description="Acidic residues" evidence="13">
    <location>
        <begin position="217"/>
        <end position="226"/>
    </location>
</feature>
<evidence type="ECO:0000256" key="9">
    <source>
        <dbReference type="ARBA" id="ARBA00023157"/>
    </source>
</evidence>
<dbReference type="PROSITE" id="PS51808">
    <property type="entry name" value="CHCH"/>
    <property type="match status" value="1"/>
</dbReference>
<evidence type="ECO:0000256" key="12">
    <source>
        <dbReference type="ARBA" id="ARBA00033150"/>
    </source>
</evidence>
<feature type="region of interest" description="Disordered" evidence="13">
    <location>
        <begin position="102"/>
        <end position="135"/>
    </location>
</feature>
<comment type="caution">
    <text evidence="15">The sequence shown here is derived from an EMBL/GenBank/DDBJ whole genome shotgun (WGS) entry which is preliminary data.</text>
</comment>
<sequence length="337" mass="36336">MFRSAPRLIARQGALRAVPRASLPARRFISTAPPAQKSRSWKSLVARLGLAGAVVYYYNTTDVFAEEPRQLATALPTTEIESETLPTIESISAERAQRKAVQQQLELQRQKEASAAEEAARAQAAQPSNAEPQEGGIEGLEAEADQQGAFNPETGEINWDCPCLGGMATGPCGEEFKAAFSCFVYSKEEPKGMDCIDKFKDMQNCFRQYPEVYGSEIDTDDDDDMTADAAADVSTPSDATSQPALSGEANTSSPSPATNATSNAEAPVAKEPVKKEQKKKSVAPASSGPHSAEKVAENRRELGLVPENYRPEEKEVKEQEPVSESESLVPKAAHDGR</sequence>
<feature type="compositionally biased region" description="Basic and acidic residues" evidence="13">
    <location>
        <begin position="108"/>
        <end position="120"/>
    </location>
</feature>
<evidence type="ECO:0000256" key="10">
    <source>
        <dbReference type="ARBA" id="ARBA00023284"/>
    </source>
</evidence>
<feature type="compositionally biased region" description="Low complexity" evidence="13">
    <location>
        <begin position="249"/>
        <end position="270"/>
    </location>
</feature>
<dbReference type="InterPro" id="IPR010625">
    <property type="entry name" value="CHCH"/>
</dbReference>
<proteinExistence type="predicted"/>
<evidence type="ECO:0000256" key="2">
    <source>
        <dbReference type="ARBA" id="ARBA00004164"/>
    </source>
</evidence>
<evidence type="ECO:0000256" key="8">
    <source>
        <dbReference type="ARBA" id="ARBA00023128"/>
    </source>
</evidence>
<organism evidence="15 16">
    <name type="scientific">Nothophoma quercina</name>
    <dbReference type="NCBI Taxonomy" id="749835"/>
    <lineage>
        <taxon>Eukaryota</taxon>
        <taxon>Fungi</taxon>
        <taxon>Dikarya</taxon>
        <taxon>Ascomycota</taxon>
        <taxon>Pezizomycotina</taxon>
        <taxon>Dothideomycetes</taxon>
        <taxon>Pleosporomycetidae</taxon>
        <taxon>Pleosporales</taxon>
        <taxon>Pleosporineae</taxon>
        <taxon>Didymellaceae</taxon>
        <taxon>Nothophoma</taxon>
    </lineage>
</organism>
<evidence type="ECO:0000256" key="1">
    <source>
        <dbReference type="ARBA" id="ARBA00001973"/>
    </source>
</evidence>
<keyword evidence="6" id="KW-0560">Oxidoreductase</keyword>
<protein>
    <recommendedName>
        <fullName evidence="3">Mitochondrial intermembrane space import and assembly protein 40</fullName>
    </recommendedName>
    <alternativeName>
        <fullName evidence="12">Mitochondrial import inner membrane translocase TIM40</fullName>
    </alternativeName>
</protein>
<feature type="region of interest" description="Disordered" evidence="13">
    <location>
        <begin position="215"/>
        <end position="337"/>
    </location>
</feature>
<feature type="compositionally biased region" description="Basic and acidic residues" evidence="13">
    <location>
        <begin position="309"/>
        <end position="320"/>
    </location>
</feature>
<dbReference type="PANTHER" id="PTHR21622">
    <property type="entry name" value="COILED-COIL-HELIX-COILED-COIL-HELIX DOMAIN CONTAINING 4"/>
    <property type="match status" value="1"/>
</dbReference>
<keyword evidence="8" id="KW-0496">Mitochondrion</keyword>
<keyword evidence="5" id="KW-0653">Protein transport</keyword>
<feature type="compositionally biased region" description="Polar residues" evidence="13">
    <location>
        <begin position="234"/>
        <end position="244"/>
    </location>
</feature>
<feature type="compositionally biased region" description="Low complexity" evidence="13">
    <location>
        <begin position="121"/>
        <end position="131"/>
    </location>
</feature>
<evidence type="ECO:0000256" key="3">
    <source>
        <dbReference type="ARBA" id="ARBA00013714"/>
    </source>
</evidence>
<gene>
    <name evidence="15" type="primary">MIA40</name>
    <name evidence="15" type="ORF">SLS59_007785</name>
</gene>
<dbReference type="EMBL" id="JAKIXB020000028">
    <property type="protein sequence ID" value="KAL1596754.1"/>
    <property type="molecule type" value="Genomic_DNA"/>
</dbReference>
<comment type="subcellular location">
    <subcellularLocation>
        <location evidence="2">Mitochondrion inner membrane</location>
        <topology evidence="2">Single-pass type II membrane protein</topology>
        <orientation evidence="2">Intermembrane side</orientation>
    </subcellularLocation>
</comment>
<keyword evidence="16" id="KW-1185">Reference proteome</keyword>
<dbReference type="InterPro" id="IPR039289">
    <property type="entry name" value="CHCHD4"/>
</dbReference>
<evidence type="ECO:0000313" key="15">
    <source>
        <dbReference type="EMBL" id="KAL1596754.1"/>
    </source>
</evidence>
<keyword evidence="4" id="KW-0813">Transport</keyword>
<accession>A0ABR3QX68</accession>
<evidence type="ECO:0000259" key="14">
    <source>
        <dbReference type="Pfam" id="PF06747"/>
    </source>
</evidence>
<feature type="domain" description="CHCH" evidence="14">
    <location>
        <begin position="172"/>
        <end position="208"/>
    </location>
</feature>
<keyword evidence="9" id="KW-1015">Disulfide bond</keyword>
<evidence type="ECO:0000256" key="11">
    <source>
        <dbReference type="ARBA" id="ARBA00024980"/>
    </source>
</evidence>
<evidence type="ECO:0000256" key="7">
    <source>
        <dbReference type="ARBA" id="ARBA00023010"/>
    </source>
</evidence>
<dbReference type="PANTHER" id="PTHR21622:SF0">
    <property type="entry name" value="COILED-COIL-HELIX-COILED-COIL-HELIX DOMAIN CONTAINING 4"/>
    <property type="match status" value="1"/>
</dbReference>
<evidence type="ECO:0000256" key="4">
    <source>
        <dbReference type="ARBA" id="ARBA00022448"/>
    </source>
</evidence>
<reference evidence="15 16" key="1">
    <citation type="submission" date="2024-02" db="EMBL/GenBank/DDBJ databases">
        <title>De novo assembly and annotation of 12 fungi associated with fruit tree decline syndrome in Ontario, Canada.</title>
        <authorList>
            <person name="Sulman M."/>
            <person name="Ellouze W."/>
            <person name="Ilyukhin E."/>
        </authorList>
    </citation>
    <scope>NUCLEOTIDE SEQUENCE [LARGE SCALE GENOMIC DNA]</scope>
    <source>
        <strain evidence="15 16">M97-236</strain>
    </source>
</reference>
<feature type="compositionally biased region" description="Basic and acidic residues" evidence="13">
    <location>
        <begin position="291"/>
        <end position="302"/>
    </location>
</feature>
<evidence type="ECO:0000256" key="5">
    <source>
        <dbReference type="ARBA" id="ARBA00022927"/>
    </source>
</evidence>
<dbReference type="Gene3D" id="1.10.287.2900">
    <property type="match status" value="1"/>
</dbReference>
<keyword evidence="10" id="KW-0676">Redox-active center</keyword>
<comment type="cofactor">
    <cofactor evidence="1">
        <name>Cu(2+)</name>
        <dbReference type="ChEBI" id="CHEBI:29036"/>
    </cofactor>
</comment>
<evidence type="ECO:0000256" key="13">
    <source>
        <dbReference type="SAM" id="MobiDB-lite"/>
    </source>
</evidence>
<name>A0ABR3QX68_9PLEO</name>
<evidence type="ECO:0000256" key="6">
    <source>
        <dbReference type="ARBA" id="ARBA00023002"/>
    </source>
</evidence>
<comment type="function">
    <text evidence="11">Required for the import and folding of small cysteine-containing proteins (small Tim) in the mitochondrial intermembrane space (IMS). Forms a redox cycle with ERV1 that involves a disulfide relay system. Precursor proteins to be imported into the IMS are translocated in their reduced form into the mitochondria. The oxidized form of MIA40 forms a transient intermolecular disulfide bridge with the reduced precursor protein, resulting in oxidation of the precursor protein that now contains an intramolecular disulfide bond and is able to undergo folding in the IMS.</text>
</comment>
<evidence type="ECO:0000313" key="16">
    <source>
        <dbReference type="Proteomes" id="UP001521222"/>
    </source>
</evidence>